<dbReference type="RefSeq" id="XP_007415207.1">
    <property type="nucleotide sequence ID" value="XM_007415145.1"/>
</dbReference>
<feature type="region of interest" description="Disordered" evidence="1">
    <location>
        <begin position="100"/>
        <end position="127"/>
    </location>
</feature>
<name>F4S169_MELLP</name>
<dbReference type="VEuPathDB" id="FungiDB:MELLADRAFT_92007"/>
<sequence length="332" mass="37448">MPITRLYYHSLACARRIWPRSPLTVELNQPTGFHCEGPRCRSKPIHSSRYYNPKHQPNKPLIGLLCPLERNNKGAFRTYSRLEYLQDICTLNYKATLQESGTESSRSVQHNRLKRTNTPTSNMPQVKRSRLPCSGIIDVSAHIGPGKAGNRQCTWAACPDCCRKQRESTGLKCHTHEMGERSKIVVHNTQPFLQSVIESAGTSGVTQTSITNANPPAKVGGSDLLGPTPPVHPLVLSPLTMRAYHLNRSNKEEYRRAAEAAEASYDKNISISLWLKAESDPVQFLFASKALKNYAISECEPLMLYVKAEVPDWNQCLRVYDVKADRWVRYIL</sequence>
<evidence type="ECO:0000313" key="3">
    <source>
        <dbReference type="Proteomes" id="UP000001072"/>
    </source>
</evidence>
<evidence type="ECO:0000256" key="1">
    <source>
        <dbReference type="SAM" id="MobiDB-lite"/>
    </source>
</evidence>
<gene>
    <name evidence="2" type="ORF">MELLADRAFT_92007</name>
</gene>
<keyword evidence="3" id="KW-1185">Reference proteome</keyword>
<proteinExistence type="predicted"/>
<evidence type="ECO:0000313" key="2">
    <source>
        <dbReference type="EMBL" id="EGG01616.1"/>
    </source>
</evidence>
<dbReference type="EMBL" id="GL883137">
    <property type="protein sequence ID" value="EGG01616.1"/>
    <property type="molecule type" value="Genomic_DNA"/>
</dbReference>
<protein>
    <submittedName>
        <fullName evidence="2">Uncharacterized protein</fullName>
    </submittedName>
</protein>
<dbReference type="KEGG" id="mlr:MELLADRAFT_92007"/>
<dbReference type="GeneID" id="18936093"/>
<organism evidence="3">
    <name type="scientific">Melampsora larici-populina (strain 98AG31 / pathotype 3-4-7)</name>
    <name type="common">Poplar leaf rust fungus</name>
    <dbReference type="NCBI Taxonomy" id="747676"/>
    <lineage>
        <taxon>Eukaryota</taxon>
        <taxon>Fungi</taxon>
        <taxon>Dikarya</taxon>
        <taxon>Basidiomycota</taxon>
        <taxon>Pucciniomycotina</taxon>
        <taxon>Pucciniomycetes</taxon>
        <taxon>Pucciniales</taxon>
        <taxon>Melampsoraceae</taxon>
        <taxon>Melampsora</taxon>
    </lineage>
</organism>
<dbReference type="Proteomes" id="UP000001072">
    <property type="component" value="Unassembled WGS sequence"/>
</dbReference>
<reference evidence="3" key="1">
    <citation type="journal article" date="2011" name="Proc. Natl. Acad. Sci. U.S.A.">
        <title>Obligate biotrophy features unraveled by the genomic analysis of rust fungi.</title>
        <authorList>
            <person name="Duplessis S."/>
            <person name="Cuomo C.A."/>
            <person name="Lin Y.-C."/>
            <person name="Aerts A."/>
            <person name="Tisserant E."/>
            <person name="Veneault-Fourrey C."/>
            <person name="Joly D.L."/>
            <person name="Hacquard S."/>
            <person name="Amselem J."/>
            <person name="Cantarel B.L."/>
            <person name="Chiu R."/>
            <person name="Coutinho P.M."/>
            <person name="Feau N."/>
            <person name="Field M."/>
            <person name="Frey P."/>
            <person name="Gelhaye E."/>
            <person name="Goldberg J."/>
            <person name="Grabherr M.G."/>
            <person name="Kodira C.D."/>
            <person name="Kohler A."/>
            <person name="Kuees U."/>
            <person name="Lindquist E.A."/>
            <person name="Lucas S.M."/>
            <person name="Mago R."/>
            <person name="Mauceli E."/>
            <person name="Morin E."/>
            <person name="Murat C."/>
            <person name="Pangilinan J.L."/>
            <person name="Park R."/>
            <person name="Pearson M."/>
            <person name="Quesneville H."/>
            <person name="Rouhier N."/>
            <person name="Sakthikumar S."/>
            <person name="Salamov A.A."/>
            <person name="Schmutz J."/>
            <person name="Selles B."/>
            <person name="Shapiro H."/>
            <person name="Tanguay P."/>
            <person name="Tuskan G.A."/>
            <person name="Henrissat B."/>
            <person name="Van de Peer Y."/>
            <person name="Rouze P."/>
            <person name="Ellis J.G."/>
            <person name="Dodds P.N."/>
            <person name="Schein J.E."/>
            <person name="Zhong S."/>
            <person name="Hamelin R.C."/>
            <person name="Grigoriev I.V."/>
            <person name="Szabo L.J."/>
            <person name="Martin F."/>
        </authorList>
    </citation>
    <scope>NUCLEOTIDE SEQUENCE [LARGE SCALE GENOMIC DNA]</scope>
    <source>
        <strain evidence="3">98AG31 / pathotype 3-4-7</strain>
    </source>
</reference>
<accession>F4S169</accession>
<dbReference type="HOGENOM" id="CLU_855507_0_0_1"/>
<dbReference type="InParanoid" id="F4S169"/>
<dbReference type="AlphaFoldDB" id="F4S169"/>